<dbReference type="InterPro" id="IPR046683">
    <property type="entry name" value="DUF6553"/>
</dbReference>
<sequence length="185" mass="21286">MTDKYYFETDPQIRQQLLAESGEERAKELFLIRHSDEKTGEKNLGRDRYLWFLMCLDILVRQRPFFVKREAKKVKKTLNALTGSAGVDQFFIDEMRNAAMRLFSTSGTKGEGQRLLGFGSVSDEYKIADQCMDAWRIIYGAPQVLNMDEELAPVSNAVKEAYCLVDDLAADRLEELREKLSRKGK</sequence>
<dbReference type="Proteomes" id="UP000460257">
    <property type="component" value="Unassembled WGS sequence"/>
</dbReference>
<dbReference type="EMBL" id="VOGC01000009">
    <property type="protein sequence ID" value="MQN02215.1"/>
    <property type="molecule type" value="Genomic_DNA"/>
</dbReference>
<dbReference type="Pfam" id="PF20190">
    <property type="entry name" value="DUF6553"/>
    <property type="match status" value="1"/>
</dbReference>
<name>A0A6N7J2B9_9FIRM</name>
<comment type="caution">
    <text evidence="1">The sequence shown here is derived from an EMBL/GenBank/DDBJ whole genome shotgun (WGS) entry which is preliminary data.</text>
</comment>
<accession>A0A6N7J2B9</accession>
<protein>
    <submittedName>
        <fullName evidence="1">Uncharacterized protein</fullName>
    </submittedName>
</protein>
<proteinExistence type="predicted"/>
<evidence type="ECO:0000313" key="1">
    <source>
        <dbReference type="EMBL" id="MQN02215.1"/>
    </source>
</evidence>
<reference evidence="1" key="1">
    <citation type="journal article" date="2020" name="Appl. Environ. Microbiol.">
        <title>Medium-Chain Fatty Acid Synthesis by 'Candidatus Weimeria bifida' gen. nov., sp. nov., and 'Candidatus Pseudoramibacter fermentans' sp. nov.</title>
        <authorList>
            <person name="Scarborough M.J."/>
            <person name="Myers K.S."/>
            <person name="Donohue T.J."/>
            <person name="Noguera D.R."/>
        </authorList>
    </citation>
    <scope>NUCLEOTIDE SEQUENCE</scope>
    <source>
        <strain evidence="1">LCO1.1</strain>
    </source>
</reference>
<dbReference type="AlphaFoldDB" id="A0A6N7J2B9"/>
<keyword evidence="2" id="KW-1185">Reference proteome</keyword>
<evidence type="ECO:0000313" key="2">
    <source>
        <dbReference type="Proteomes" id="UP000460257"/>
    </source>
</evidence>
<gene>
    <name evidence="1" type="ORF">FRC54_10090</name>
</gene>
<organism evidence="1 2">
    <name type="scientific">Candidatus Weimeria bifida</name>
    <dbReference type="NCBI Taxonomy" id="2599074"/>
    <lineage>
        <taxon>Bacteria</taxon>
        <taxon>Bacillati</taxon>
        <taxon>Bacillota</taxon>
        <taxon>Clostridia</taxon>
        <taxon>Lachnospirales</taxon>
        <taxon>Lachnospiraceae</taxon>
        <taxon>Candidatus Weimeria</taxon>
    </lineage>
</organism>